<feature type="compositionally biased region" description="Low complexity" evidence="1">
    <location>
        <begin position="765"/>
        <end position="782"/>
    </location>
</feature>
<dbReference type="InterPro" id="IPR009839">
    <property type="entry name" value="SseB_N"/>
</dbReference>
<feature type="region of interest" description="Disordered" evidence="1">
    <location>
        <begin position="465"/>
        <end position="785"/>
    </location>
</feature>
<evidence type="ECO:0000256" key="1">
    <source>
        <dbReference type="SAM" id="MobiDB-lite"/>
    </source>
</evidence>
<keyword evidence="4" id="KW-1185">Reference proteome</keyword>
<gene>
    <name evidence="3" type="ORF">JQN84_13440</name>
</gene>
<dbReference type="EMBL" id="JAFEUO010000003">
    <property type="protein sequence ID" value="MBM7083522.1"/>
    <property type="molecule type" value="Genomic_DNA"/>
</dbReference>
<feature type="compositionally biased region" description="Pro residues" evidence="1">
    <location>
        <begin position="611"/>
        <end position="627"/>
    </location>
</feature>
<sequence length="1111" mass="113262">MRDALHAGDQELYFRILAGTELFLPVSGQALAGATPMGWGTWTTGGRTHVLAFTSAAAMHACLGSSAGPYRRSRYADLAVEWPNHEWWLAVNPGLPVEGYLPAWFVSQLSRGDVRLPGRAPVVRSQRESDQPPVRGAPGGPADVEPTADLSAGWSQPRPASSVTAPPAGGGIRPATGASLTDERGRPVVPPGGGPRTTTAGPPEQGRPAFPEPGTVPAATNGGWPAVPRRRLLGEESAGPANGRTSFFEPSSARGATRSPRDNPLRSGERAAPPTRPGMGGQPFPRRRPAPNQPGEDEATRAFRMTDPPARSGPGNGASPAGRSPDPLAEEPTRAFRVEPPGGEPTRAFHVGPVADEATRAFRTPPPAAEATQALPRRQPSPDGSPGARQPRPPTDPFAVPPAAPADPFAVPPAAPTAPAGPARGEAEEVPPSVAEPVSAPPVSRRGFMPIVIEGVILESRDLPVAPAPAPSAAQGSLFVPPAASAPPVVPPPAAAPFVPPAAPVPPPVPPPATVPTATPVPPAGGPGAGDTVNVNGTGGPFGAPARPPASGPVHPPPASPPPASPSPASPPPASPSPAARPRPAPDDLWTPAAERAASKARPEVAAAPPDVAPPPASAPTVHPPAPAADAPVTRPAGGAQAWTAPPGDAVPADSAPAAPTPTGDAAPTPTAGGPVRTAAGTAPTATAPSADRADPRSTPVDLWTPAAERAAQTSPAAPVTELPTTTVPAATAGPSAPAGPTATAVPTASAVPTSPAAPGPAGDPAPFGSAPPGSPSSTAGADVAPPVDEAFLPANEVEENLLDAVGVGSTDGFLSTLLLARVLLPVNPDSVAGSRPGEPGFQWRTGTTDGETYVVVYTSPERLAEHDVLPVETIEVRFVQLIRRWPDPSWAFAVNPGTPVGAKLPGEQIVALASWAAEVGLGDEADVEPVAAAEAPAERTRYAPPVTDPSRPVVMQKAVAPSQLAYYLERGYDRVSGFVHRAGELAHLTTPAELHDALGLGYPDSPFARDAEATYVLRWPAYRPSLYRIPYGGQNEAAMRAMEGWVIERAPFRGNGFAPGESSDVVAEFKVDSARLPHGAQLWRIGTEGTERVIAVLDTDALVWRQVGQE</sequence>
<feature type="domain" description="SseB protein N-terminal" evidence="2">
    <location>
        <begin position="811"/>
        <end position="910"/>
    </location>
</feature>
<feature type="compositionally biased region" description="Low complexity" evidence="1">
    <location>
        <begin position="628"/>
        <end position="637"/>
    </location>
</feature>
<accession>A0ABS2JAI5</accession>
<evidence type="ECO:0000259" key="2">
    <source>
        <dbReference type="Pfam" id="PF07179"/>
    </source>
</evidence>
<feature type="compositionally biased region" description="Basic and acidic residues" evidence="1">
    <location>
        <begin position="259"/>
        <end position="269"/>
    </location>
</feature>
<comment type="caution">
    <text evidence="3">The sequence shown here is derived from an EMBL/GenBank/DDBJ whole genome shotgun (WGS) entry which is preliminary data.</text>
</comment>
<name>A0ABS2JAI5_9ACTN</name>
<feature type="compositionally biased region" description="Pro residues" evidence="1">
    <location>
        <begin position="484"/>
        <end position="525"/>
    </location>
</feature>
<proteinExistence type="predicted"/>
<evidence type="ECO:0000313" key="3">
    <source>
        <dbReference type="EMBL" id="MBM7083522.1"/>
    </source>
</evidence>
<organism evidence="3 4">
    <name type="scientific">Micromonospora humidisoli</name>
    <dbReference type="NCBI Taxonomy" id="2807622"/>
    <lineage>
        <taxon>Bacteria</taxon>
        <taxon>Bacillati</taxon>
        <taxon>Actinomycetota</taxon>
        <taxon>Actinomycetes</taxon>
        <taxon>Micromonosporales</taxon>
        <taxon>Micromonosporaceae</taxon>
        <taxon>Micromonospora</taxon>
    </lineage>
</organism>
<feature type="compositionally biased region" description="Low complexity" evidence="1">
    <location>
        <begin position="645"/>
        <end position="691"/>
    </location>
</feature>
<feature type="compositionally biased region" description="Low complexity" evidence="1">
    <location>
        <begin position="417"/>
        <end position="444"/>
    </location>
</feature>
<dbReference type="Pfam" id="PF07179">
    <property type="entry name" value="SseB"/>
    <property type="match status" value="2"/>
</dbReference>
<feature type="compositionally biased region" description="Pro residues" evidence="1">
    <location>
        <begin position="391"/>
        <end position="416"/>
    </location>
</feature>
<feature type="domain" description="SseB protein N-terminal" evidence="2">
    <location>
        <begin position="9"/>
        <end position="104"/>
    </location>
</feature>
<feature type="region of interest" description="Disordered" evidence="1">
    <location>
        <begin position="121"/>
        <end position="446"/>
    </location>
</feature>
<dbReference type="Proteomes" id="UP000809587">
    <property type="component" value="Unassembled WGS sequence"/>
</dbReference>
<protein>
    <submittedName>
        <fullName evidence="3">SseB family protein</fullName>
    </submittedName>
</protein>
<evidence type="ECO:0000313" key="4">
    <source>
        <dbReference type="Proteomes" id="UP000809587"/>
    </source>
</evidence>
<feature type="compositionally biased region" description="Low complexity" evidence="1">
    <location>
        <begin position="716"/>
        <end position="755"/>
    </location>
</feature>
<reference evidence="3 4" key="1">
    <citation type="submission" date="2021-02" db="EMBL/GenBank/DDBJ databases">
        <authorList>
            <person name="Lee D.-H."/>
        </authorList>
    </citation>
    <scope>NUCLEOTIDE SEQUENCE [LARGE SCALE GENOMIC DNA]</scope>
    <source>
        <strain evidence="3 4">MMS20-R2-29</strain>
    </source>
</reference>
<feature type="compositionally biased region" description="Pro residues" evidence="1">
    <location>
        <begin position="546"/>
        <end position="583"/>
    </location>
</feature>